<dbReference type="PANTHER" id="PTHR47186:SF19">
    <property type="entry name" value="LEUCINE-RICH REPEAT-CONTAINING PROTEIN 2"/>
    <property type="match status" value="1"/>
</dbReference>
<dbReference type="EMBL" id="RXGB01017296">
    <property type="protein sequence ID" value="TMW82760.1"/>
    <property type="molecule type" value="Genomic_DNA"/>
</dbReference>
<dbReference type="InterPro" id="IPR055414">
    <property type="entry name" value="LRR_R13L4/SHOC2-like"/>
</dbReference>
<sequence>VHDLVHDLARDALKYKLFDLRGDGGENLSQVRYFLWDSPSDQIDKINDSGIKELSDKIGKLIHLRYLDLSDTKITTLPHSICELYNLQTFRFYKFGSLLKLPYEMRNMISLRHIYFCSRSQTPLNMGQLTCFRPYIISMWI</sequence>
<dbReference type="Gene3D" id="3.80.10.10">
    <property type="entry name" value="Ribonuclease Inhibitor"/>
    <property type="match status" value="1"/>
</dbReference>
<dbReference type="PANTHER" id="PTHR47186">
    <property type="entry name" value="LEUCINE-RICH REPEAT-CONTAINING PROTEIN 57"/>
    <property type="match status" value="1"/>
</dbReference>
<keyword evidence="1" id="KW-0677">Repeat</keyword>
<evidence type="ECO:0000256" key="1">
    <source>
        <dbReference type="ARBA" id="ARBA00022737"/>
    </source>
</evidence>
<dbReference type="InterPro" id="IPR032675">
    <property type="entry name" value="LRR_dom_sf"/>
</dbReference>
<organism evidence="3">
    <name type="scientific">Solanum chilense</name>
    <name type="common">Tomato</name>
    <name type="synonym">Lycopersicon chilense</name>
    <dbReference type="NCBI Taxonomy" id="4083"/>
    <lineage>
        <taxon>Eukaryota</taxon>
        <taxon>Viridiplantae</taxon>
        <taxon>Streptophyta</taxon>
        <taxon>Embryophyta</taxon>
        <taxon>Tracheophyta</taxon>
        <taxon>Spermatophyta</taxon>
        <taxon>Magnoliopsida</taxon>
        <taxon>eudicotyledons</taxon>
        <taxon>Gunneridae</taxon>
        <taxon>Pentapetalae</taxon>
        <taxon>asterids</taxon>
        <taxon>lamiids</taxon>
        <taxon>Solanales</taxon>
        <taxon>Solanaceae</taxon>
        <taxon>Solanoideae</taxon>
        <taxon>Solaneae</taxon>
        <taxon>Solanum</taxon>
        <taxon>Solanum subgen. Lycopersicon</taxon>
    </lineage>
</organism>
<name>A0A6N2AM99_SOLCI</name>
<accession>A0A6N2AM99</accession>
<evidence type="ECO:0000259" key="2">
    <source>
        <dbReference type="Pfam" id="PF23598"/>
    </source>
</evidence>
<gene>
    <name evidence="3" type="ORF">EJD97_005011</name>
</gene>
<dbReference type="AlphaFoldDB" id="A0A6N2AM99"/>
<dbReference type="PROSITE" id="PS51450">
    <property type="entry name" value="LRR"/>
    <property type="match status" value="1"/>
</dbReference>
<protein>
    <recommendedName>
        <fullName evidence="2">Disease resistance R13L4/SHOC-2-like LRR domain-containing protein</fullName>
    </recommendedName>
</protein>
<proteinExistence type="predicted"/>
<comment type="caution">
    <text evidence="3">The sequence shown here is derived from an EMBL/GenBank/DDBJ whole genome shotgun (WGS) entry which is preliminary data.</text>
</comment>
<dbReference type="InterPro" id="IPR001611">
    <property type="entry name" value="Leu-rich_rpt"/>
</dbReference>
<dbReference type="SUPFAM" id="SSF52058">
    <property type="entry name" value="L domain-like"/>
    <property type="match status" value="1"/>
</dbReference>
<feature type="non-terminal residue" evidence="3">
    <location>
        <position position="1"/>
    </location>
</feature>
<feature type="domain" description="Disease resistance R13L4/SHOC-2-like LRR" evidence="2">
    <location>
        <begin position="56"/>
        <end position="132"/>
    </location>
</feature>
<evidence type="ECO:0000313" key="3">
    <source>
        <dbReference type="EMBL" id="TMW82760.1"/>
    </source>
</evidence>
<reference evidence="3" key="1">
    <citation type="submission" date="2019-05" db="EMBL/GenBank/DDBJ databases">
        <title>The de novo reference genome and transcriptome assemblies of the wild tomato species Solanum chilense.</title>
        <authorList>
            <person name="Stam R."/>
            <person name="Nosenko T."/>
            <person name="Hoerger A.C."/>
            <person name="Stephan W."/>
            <person name="Seidel M.A."/>
            <person name="Kuhn J.M.M."/>
            <person name="Haberer G."/>
            <person name="Tellier A."/>
        </authorList>
    </citation>
    <scope>NUCLEOTIDE SEQUENCE</scope>
    <source>
        <tissue evidence="3">Mature leaves</tissue>
    </source>
</reference>
<dbReference type="Pfam" id="PF23598">
    <property type="entry name" value="LRR_14"/>
    <property type="match status" value="1"/>
</dbReference>